<evidence type="ECO:0000259" key="1">
    <source>
        <dbReference type="Pfam" id="PF13439"/>
    </source>
</evidence>
<accession>A0A2H0LZ70</accession>
<feature type="domain" description="Glycosyltransferase subfamily 4-like N-terminal" evidence="1">
    <location>
        <begin position="15"/>
        <end position="193"/>
    </location>
</feature>
<dbReference type="Proteomes" id="UP000229641">
    <property type="component" value="Unassembled WGS sequence"/>
</dbReference>
<dbReference type="AlphaFoldDB" id="A0A2H0LZ70"/>
<dbReference type="Pfam" id="PF13439">
    <property type="entry name" value="Glyco_transf_4"/>
    <property type="match status" value="1"/>
</dbReference>
<dbReference type="SUPFAM" id="SSF53756">
    <property type="entry name" value="UDP-Glycosyltransferase/glycogen phosphorylase"/>
    <property type="match status" value="1"/>
</dbReference>
<dbReference type="EMBL" id="PCWA01000017">
    <property type="protein sequence ID" value="PIQ89730.1"/>
    <property type="molecule type" value="Genomic_DNA"/>
</dbReference>
<sequence>MKIALYYPWIYLKSGAENTILEMVKNSRHEFTIFTNHYEPINTYAEYRNLNIIELADIPVNRSYYKVCYAAFKIMTQKIDLIDYDALIVVSEGLGDFIVFRNSHSRIPITCYCLTPLKITHDSLTRQIYLDKNRLKKPFFIFFEKLFRFFDKIAWERYSYVFCDSNEVKNRILKAGLAPPANIEILHPGIDLDSIKPT</sequence>
<evidence type="ECO:0000313" key="3">
    <source>
        <dbReference type="Proteomes" id="UP000229641"/>
    </source>
</evidence>
<feature type="non-terminal residue" evidence="2">
    <location>
        <position position="198"/>
    </location>
</feature>
<organism evidence="2 3">
    <name type="scientific">Candidatus Ghiorseimicrobium undicola</name>
    <dbReference type="NCBI Taxonomy" id="1974746"/>
    <lineage>
        <taxon>Bacteria</taxon>
        <taxon>Pseudomonadati</taxon>
        <taxon>Candidatus Omnitrophota</taxon>
        <taxon>Candidatus Ghiorseimicrobium</taxon>
    </lineage>
</organism>
<gene>
    <name evidence="2" type="ORF">COV72_01585</name>
</gene>
<name>A0A2H0LZ70_9BACT</name>
<comment type="caution">
    <text evidence="2">The sequence shown here is derived from an EMBL/GenBank/DDBJ whole genome shotgun (WGS) entry which is preliminary data.</text>
</comment>
<evidence type="ECO:0000313" key="2">
    <source>
        <dbReference type="EMBL" id="PIQ89730.1"/>
    </source>
</evidence>
<reference evidence="2 3" key="1">
    <citation type="submission" date="2017-09" db="EMBL/GenBank/DDBJ databases">
        <title>Depth-based differentiation of microbial function through sediment-hosted aquifers and enrichment of novel symbionts in the deep terrestrial subsurface.</title>
        <authorList>
            <person name="Probst A.J."/>
            <person name="Ladd B."/>
            <person name="Jarett J.K."/>
            <person name="Geller-Mcgrath D.E."/>
            <person name="Sieber C.M."/>
            <person name="Emerson J.B."/>
            <person name="Anantharaman K."/>
            <person name="Thomas B.C."/>
            <person name="Malmstrom R."/>
            <person name="Stieglmeier M."/>
            <person name="Klingl A."/>
            <person name="Woyke T."/>
            <person name="Ryan C.M."/>
            <person name="Banfield J.F."/>
        </authorList>
    </citation>
    <scope>NUCLEOTIDE SEQUENCE [LARGE SCALE GENOMIC DNA]</scope>
    <source>
        <strain evidence="2">CG11_big_fil_rev_8_21_14_0_20_42_13</strain>
    </source>
</reference>
<dbReference type="GO" id="GO:0016757">
    <property type="term" value="F:glycosyltransferase activity"/>
    <property type="evidence" value="ECO:0007669"/>
    <property type="project" value="UniProtKB-ARBA"/>
</dbReference>
<protein>
    <recommendedName>
        <fullName evidence="1">Glycosyltransferase subfamily 4-like N-terminal domain-containing protein</fullName>
    </recommendedName>
</protein>
<dbReference type="Gene3D" id="3.40.50.2000">
    <property type="entry name" value="Glycogen Phosphorylase B"/>
    <property type="match status" value="1"/>
</dbReference>
<proteinExistence type="predicted"/>
<dbReference type="InterPro" id="IPR028098">
    <property type="entry name" value="Glyco_trans_4-like_N"/>
</dbReference>